<feature type="transmembrane region" description="Helical" evidence="1">
    <location>
        <begin position="81"/>
        <end position="101"/>
    </location>
</feature>
<dbReference type="Pfam" id="PF01944">
    <property type="entry name" value="SpoIIM"/>
    <property type="match status" value="1"/>
</dbReference>
<evidence type="ECO:0000313" key="3">
    <source>
        <dbReference type="Proteomes" id="UP000182811"/>
    </source>
</evidence>
<dbReference type="Proteomes" id="UP000182811">
    <property type="component" value="Unassembled WGS sequence"/>
</dbReference>
<dbReference type="OrthoDB" id="161024at2"/>
<organism evidence="2 3">
    <name type="scientific">Neomoorella thermoacetica</name>
    <name type="common">Clostridium thermoaceticum</name>
    <dbReference type="NCBI Taxonomy" id="1525"/>
    <lineage>
        <taxon>Bacteria</taxon>
        <taxon>Bacillati</taxon>
        <taxon>Bacillota</taxon>
        <taxon>Clostridia</taxon>
        <taxon>Neomoorellales</taxon>
        <taxon>Neomoorellaceae</taxon>
        <taxon>Neomoorella</taxon>
    </lineage>
</organism>
<keyword evidence="1" id="KW-1133">Transmembrane helix</keyword>
<feature type="transmembrane region" description="Helical" evidence="1">
    <location>
        <begin position="152"/>
        <end position="174"/>
    </location>
</feature>
<feature type="transmembrane region" description="Helical" evidence="1">
    <location>
        <begin position="54"/>
        <end position="74"/>
    </location>
</feature>
<dbReference type="AlphaFoldDB" id="A0A1J5NMB9"/>
<sequence>MRKIAPALVWPALFALAALGGAAFCDQILPQMNALFRMGMAIGSKMGGSFGTDLLVALFIFGKNLSVAVLCTAAGRPTRGAVPAVVCVANGVALGVLAGLLKQDIGLPYWRFALMLAPHGVIELPAIFWACTAGMGSVDLKTRIVNGLRAPAALLAAAAVVETWVSPVVGRMVVG</sequence>
<proteinExistence type="predicted"/>
<dbReference type="PANTHER" id="PTHR35337:SF1">
    <property type="entry name" value="SLR1478 PROTEIN"/>
    <property type="match status" value="1"/>
</dbReference>
<evidence type="ECO:0000313" key="2">
    <source>
        <dbReference type="EMBL" id="OIQ59750.1"/>
    </source>
</evidence>
<keyword evidence="1" id="KW-0472">Membrane</keyword>
<comment type="caution">
    <text evidence="2">The sequence shown here is derived from an EMBL/GenBank/DDBJ whole genome shotgun (WGS) entry which is preliminary data.</text>
</comment>
<keyword evidence="1" id="KW-0812">Transmembrane</keyword>
<reference evidence="2 3" key="1">
    <citation type="submission" date="2016-08" db="EMBL/GenBank/DDBJ databases">
        <title>Genome-based comparison of Moorella thermoacetic strains.</title>
        <authorList>
            <person name="Poehlein A."/>
            <person name="Bengelsdorf F.R."/>
            <person name="Esser C."/>
            <person name="Duerre P."/>
            <person name="Daniel R."/>
        </authorList>
    </citation>
    <scope>NUCLEOTIDE SEQUENCE [LARGE SCALE GENOMIC DNA]</scope>
    <source>
        <strain evidence="2 3">DSM 21394</strain>
    </source>
</reference>
<accession>A0A1J5NMB9</accession>
<evidence type="ECO:0000256" key="1">
    <source>
        <dbReference type="SAM" id="Phobius"/>
    </source>
</evidence>
<evidence type="ECO:0008006" key="4">
    <source>
        <dbReference type="Google" id="ProtNLM"/>
    </source>
</evidence>
<dbReference type="PANTHER" id="PTHR35337">
    <property type="entry name" value="SLR1478 PROTEIN"/>
    <property type="match status" value="1"/>
</dbReference>
<dbReference type="InterPro" id="IPR002798">
    <property type="entry name" value="SpoIIM-like"/>
</dbReference>
<dbReference type="EMBL" id="MDDC01000007">
    <property type="protein sequence ID" value="OIQ59750.1"/>
    <property type="molecule type" value="Genomic_DNA"/>
</dbReference>
<name>A0A1J5NMB9_NEOTH</name>
<protein>
    <recommendedName>
        <fullName evidence="4">Stage II sporulation protein M</fullName>
    </recommendedName>
</protein>
<gene>
    <name evidence="2" type="ORF">MOTE_10060</name>
</gene>
<feature type="transmembrane region" description="Helical" evidence="1">
    <location>
        <begin position="121"/>
        <end position="140"/>
    </location>
</feature>